<dbReference type="EMBL" id="JABBVZ010000052">
    <property type="protein sequence ID" value="NMP23451.1"/>
    <property type="molecule type" value="Genomic_DNA"/>
</dbReference>
<comment type="caution">
    <text evidence="3">The sequence shown here is derived from an EMBL/GenBank/DDBJ whole genome shotgun (WGS) entry which is preliminary data.</text>
</comment>
<evidence type="ECO:0000313" key="3">
    <source>
        <dbReference type="EMBL" id="NMP23451.1"/>
    </source>
</evidence>
<feature type="compositionally biased region" description="Basic and acidic residues" evidence="1">
    <location>
        <begin position="201"/>
        <end position="219"/>
    </location>
</feature>
<keyword evidence="4" id="KW-1185">Reference proteome</keyword>
<organism evidence="3 4">
    <name type="scientific">Sulfobacillus harzensis</name>
    <dbReference type="NCBI Taxonomy" id="2729629"/>
    <lineage>
        <taxon>Bacteria</taxon>
        <taxon>Bacillati</taxon>
        <taxon>Bacillota</taxon>
        <taxon>Clostridia</taxon>
        <taxon>Eubacteriales</taxon>
        <taxon>Clostridiales Family XVII. Incertae Sedis</taxon>
        <taxon>Sulfobacillus</taxon>
    </lineage>
</organism>
<dbReference type="AlphaFoldDB" id="A0A7Y0L544"/>
<keyword evidence="2" id="KW-0812">Transmembrane</keyword>
<evidence type="ECO:0000256" key="1">
    <source>
        <dbReference type="SAM" id="MobiDB-lite"/>
    </source>
</evidence>
<feature type="transmembrane region" description="Helical" evidence="2">
    <location>
        <begin position="47"/>
        <end position="64"/>
    </location>
</feature>
<keyword evidence="2" id="KW-1133">Transmembrane helix</keyword>
<evidence type="ECO:0000256" key="2">
    <source>
        <dbReference type="SAM" id="Phobius"/>
    </source>
</evidence>
<feature type="region of interest" description="Disordered" evidence="1">
    <location>
        <begin position="155"/>
        <end position="219"/>
    </location>
</feature>
<reference evidence="3 4" key="1">
    <citation type="submission" date="2020-04" db="EMBL/GenBank/DDBJ databases">
        <authorList>
            <person name="Zhang R."/>
            <person name="Schippers A."/>
        </authorList>
    </citation>
    <scope>NUCLEOTIDE SEQUENCE [LARGE SCALE GENOMIC DNA]</scope>
    <source>
        <strain evidence="3 4">DSM 109850</strain>
    </source>
</reference>
<accession>A0A7Y0L544</accession>
<dbReference type="Proteomes" id="UP000533476">
    <property type="component" value="Unassembled WGS sequence"/>
</dbReference>
<name>A0A7Y0L544_9FIRM</name>
<sequence length="219" mass="23623">MRTGRSIAAMSGSVAGSLVGLFLTVSPWMSRLNHANGSWTLATKTDFWSGLGVLVVGLVSMALYQGGLRREMAAVGLVSRRPRVEETEAVPEAAAPAASPAITDEQLLALVNSMVEDLEQRQPQQPAQAPPSTPDVKTPSDDDLVRLASALLSEIRTEQAPGEKVPSEPKEPPAPQREQADRPALMSEAELLKMATNLLEEIQRTRPMEPARRGSENHE</sequence>
<feature type="region of interest" description="Disordered" evidence="1">
    <location>
        <begin position="118"/>
        <end position="141"/>
    </location>
</feature>
<gene>
    <name evidence="3" type="ORF">HIJ39_13980</name>
</gene>
<proteinExistence type="predicted"/>
<keyword evidence="2" id="KW-0472">Membrane</keyword>
<dbReference type="RefSeq" id="WP_169100741.1">
    <property type="nucleotide sequence ID" value="NZ_JABBVZ010000052.1"/>
</dbReference>
<protein>
    <submittedName>
        <fullName evidence="3">Uncharacterized protein</fullName>
    </submittedName>
</protein>
<feature type="transmembrane region" description="Helical" evidence="2">
    <location>
        <begin position="7"/>
        <end position="27"/>
    </location>
</feature>
<evidence type="ECO:0000313" key="4">
    <source>
        <dbReference type="Proteomes" id="UP000533476"/>
    </source>
</evidence>